<dbReference type="GO" id="GO:0003677">
    <property type="term" value="F:DNA binding"/>
    <property type="evidence" value="ECO:0007669"/>
    <property type="project" value="InterPro"/>
</dbReference>
<dbReference type="PANTHER" id="PTHR13115:SF8">
    <property type="entry name" value="RNA POLYMERASE-ASSOCIATED PROTEIN RTF1 HOMOLOG"/>
    <property type="match status" value="1"/>
</dbReference>
<feature type="compositionally biased region" description="Basic and acidic residues" evidence="5">
    <location>
        <begin position="213"/>
        <end position="232"/>
    </location>
</feature>
<evidence type="ECO:0000256" key="4">
    <source>
        <dbReference type="ARBA" id="ARBA00023242"/>
    </source>
</evidence>
<evidence type="ECO:0000259" key="6">
    <source>
        <dbReference type="PROSITE" id="PS51360"/>
    </source>
</evidence>
<feature type="region of interest" description="Disordered" evidence="5">
    <location>
        <begin position="1"/>
        <end position="109"/>
    </location>
</feature>
<name>A0A7S0MKL3_9CRYP</name>
<dbReference type="SMART" id="SM00719">
    <property type="entry name" value="Plus3"/>
    <property type="match status" value="1"/>
</dbReference>
<dbReference type="SUPFAM" id="SSF159042">
    <property type="entry name" value="Plus3-like"/>
    <property type="match status" value="1"/>
</dbReference>
<evidence type="ECO:0000313" key="7">
    <source>
        <dbReference type="EMBL" id="CAD8643467.1"/>
    </source>
</evidence>
<feature type="region of interest" description="Disordered" evidence="5">
    <location>
        <begin position="142"/>
        <end position="291"/>
    </location>
</feature>
<reference evidence="7" key="1">
    <citation type="submission" date="2021-01" db="EMBL/GenBank/DDBJ databases">
        <authorList>
            <person name="Corre E."/>
            <person name="Pelletier E."/>
            <person name="Niang G."/>
            <person name="Scheremetjew M."/>
            <person name="Finn R."/>
            <person name="Kale V."/>
            <person name="Holt S."/>
            <person name="Cochrane G."/>
            <person name="Meng A."/>
            <person name="Brown T."/>
            <person name="Cohen L."/>
        </authorList>
    </citation>
    <scope>NUCLEOTIDE SEQUENCE</scope>
    <source>
        <strain evidence="7">CCAP979/52</strain>
    </source>
</reference>
<evidence type="ECO:0000256" key="3">
    <source>
        <dbReference type="ARBA" id="ARBA00023163"/>
    </source>
</evidence>
<dbReference type="InterPro" id="IPR036128">
    <property type="entry name" value="Plus3-like_sf"/>
</dbReference>
<keyword evidence="2" id="KW-0805">Transcription regulation</keyword>
<dbReference type="GO" id="GO:0016593">
    <property type="term" value="C:Cdc73/Paf1 complex"/>
    <property type="evidence" value="ECO:0007669"/>
    <property type="project" value="TreeGrafter"/>
</dbReference>
<feature type="compositionally biased region" description="Low complexity" evidence="5">
    <location>
        <begin position="159"/>
        <end position="174"/>
    </location>
</feature>
<protein>
    <recommendedName>
        <fullName evidence="6">Plus3 domain-containing protein</fullName>
    </recommendedName>
</protein>
<feature type="domain" description="Plus3" evidence="6">
    <location>
        <begin position="297"/>
        <end position="434"/>
    </location>
</feature>
<feature type="compositionally biased region" description="Basic residues" evidence="5">
    <location>
        <begin position="39"/>
        <end position="51"/>
    </location>
</feature>
<dbReference type="Pfam" id="PF03126">
    <property type="entry name" value="Plus-3"/>
    <property type="match status" value="1"/>
</dbReference>
<keyword evidence="4" id="KW-0539">Nucleus</keyword>
<dbReference type="Gene3D" id="3.90.70.200">
    <property type="entry name" value="Plus-3 domain"/>
    <property type="match status" value="1"/>
</dbReference>
<dbReference type="EMBL" id="HBEZ01038424">
    <property type="protein sequence ID" value="CAD8643467.1"/>
    <property type="molecule type" value="Transcribed_RNA"/>
</dbReference>
<feature type="compositionally biased region" description="Acidic residues" evidence="5">
    <location>
        <begin position="98"/>
        <end position="108"/>
    </location>
</feature>
<sequence>MSGLSRSEQRQLTAAVKASMTNKSSSASKKGKASESKSSKKSTVAKKRPRKAQSSSSGSSSGSSSNEDSSQSDDEKVSTGPLKKRTKPAPAPVANDSDSSEFQDEFDDDLFKGEEDRKWMMTLNELEREARITERQNKRELAKEAWMLNHQKRKNQQNAGSASKSKASATEASSNQDKAAEDDMSSNARRWSGRDKRNHDKKKQQQQAALEDLEARREAQSKKQSEKSRAQEEDSSSSSSSSSSSDDDKEPPPRPDAAEDRAHARDAAYARDRSYDDDDDDRKEGRGGEGLEDWVCPLTSVDLEKGRVSRNELGFYAREPFFADFVQGLYVRVNIGNTSGGERRYLVCEVLGIRDKATEYQMEVGNGHKVTIKKALFVSHAGQGKKIQISQVSNQAFTDAEVQRWGQDMRKSRKELPDAPALDRLHRQRTRNWKEEFKYDATVVEQMVEEKKKMAPMVEALTKMELEERREQAWEDYQACAVDHPDRDDLYQRWIDLTEKIAEFQERETEKKRATERHAHNVAVINTRNKSNNRTVNQKIDIKANDTTSRPYVMTSYWDLGDAAVEPSRPPEAGASAAAAKPAAADVAGGGGAATTMSAEGGSAGGPGRAEEVLQQAHLALRAEIDLDGGLARDDPGPARDAPLPLQRVANPLKPVQRAAQPGTRGISIEEYQRRKGLVSDA</sequence>
<gene>
    <name evidence="7" type="ORF">CCUR1050_LOCUS21151</name>
</gene>
<dbReference type="GO" id="GO:1990269">
    <property type="term" value="F:RNA polymerase II C-terminal domain phosphoserine binding"/>
    <property type="evidence" value="ECO:0007669"/>
    <property type="project" value="TreeGrafter"/>
</dbReference>
<evidence type="ECO:0000256" key="1">
    <source>
        <dbReference type="ARBA" id="ARBA00004123"/>
    </source>
</evidence>
<feature type="region of interest" description="Disordered" evidence="5">
    <location>
        <begin position="629"/>
        <end position="682"/>
    </location>
</feature>
<dbReference type="PANTHER" id="PTHR13115">
    <property type="entry name" value="RNA POLYMERASE-ASSOCIATED PROTEIN RTF1 HOMOLOG"/>
    <property type="match status" value="1"/>
</dbReference>
<evidence type="ECO:0000256" key="5">
    <source>
        <dbReference type="SAM" id="MobiDB-lite"/>
    </source>
</evidence>
<evidence type="ECO:0000256" key="2">
    <source>
        <dbReference type="ARBA" id="ARBA00023015"/>
    </source>
</evidence>
<feature type="compositionally biased region" description="Low complexity" evidence="5">
    <location>
        <begin position="53"/>
        <end position="69"/>
    </location>
</feature>
<keyword evidence="3" id="KW-0804">Transcription</keyword>
<comment type="subcellular location">
    <subcellularLocation>
        <location evidence="1">Nucleus</location>
    </subcellularLocation>
</comment>
<organism evidence="7">
    <name type="scientific">Cryptomonas curvata</name>
    <dbReference type="NCBI Taxonomy" id="233186"/>
    <lineage>
        <taxon>Eukaryota</taxon>
        <taxon>Cryptophyceae</taxon>
        <taxon>Cryptomonadales</taxon>
        <taxon>Cryptomonadaceae</taxon>
        <taxon>Cryptomonas</taxon>
    </lineage>
</organism>
<dbReference type="PROSITE" id="PS51360">
    <property type="entry name" value="PLUS3"/>
    <property type="match status" value="1"/>
</dbReference>
<feature type="region of interest" description="Disordered" evidence="5">
    <location>
        <begin position="587"/>
        <end position="608"/>
    </location>
</feature>
<feature type="compositionally biased region" description="Basic and acidic residues" evidence="5">
    <location>
        <begin position="629"/>
        <end position="638"/>
    </location>
</feature>
<feature type="compositionally biased region" description="Basic and acidic residues" evidence="5">
    <location>
        <begin position="250"/>
        <end position="274"/>
    </location>
</feature>
<dbReference type="AlphaFoldDB" id="A0A7S0MKL3"/>
<feature type="compositionally biased region" description="Polar residues" evidence="5">
    <location>
        <begin position="1"/>
        <end position="12"/>
    </location>
</feature>
<accession>A0A7S0MKL3</accession>
<dbReference type="InterPro" id="IPR004343">
    <property type="entry name" value="Plus-3_dom"/>
</dbReference>
<proteinExistence type="predicted"/>